<evidence type="ECO:0000256" key="6">
    <source>
        <dbReference type="ARBA" id="ARBA00022777"/>
    </source>
</evidence>
<reference evidence="10" key="1">
    <citation type="submission" date="2020-10" db="EMBL/GenBank/DDBJ databases">
        <authorList>
            <person name="Gilroy R."/>
        </authorList>
    </citation>
    <scope>NUCLEOTIDE SEQUENCE</scope>
    <source>
        <strain evidence="10">13766</strain>
    </source>
</reference>
<dbReference type="InterPro" id="IPR001048">
    <property type="entry name" value="Asp/Glu/Uridylate_kinase"/>
</dbReference>
<dbReference type="PROSITE" id="PS00902">
    <property type="entry name" value="GLUTAMATE_5_KINASE"/>
    <property type="match status" value="1"/>
</dbReference>
<keyword evidence="1 8" id="KW-0963">Cytoplasm</keyword>
<dbReference type="PANTHER" id="PTHR43654:SF1">
    <property type="entry name" value="ISOPENTENYL PHOSPHATE KINASE"/>
    <property type="match status" value="1"/>
</dbReference>
<dbReference type="HAMAP" id="MF_00456">
    <property type="entry name" value="ProB"/>
    <property type="match status" value="1"/>
</dbReference>
<dbReference type="GO" id="GO:0004349">
    <property type="term" value="F:glutamate 5-kinase activity"/>
    <property type="evidence" value="ECO:0007669"/>
    <property type="project" value="UniProtKB-UniRule"/>
</dbReference>
<protein>
    <recommendedName>
        <fullName evidence="8">Glutamate 5-kinase</fullName>
        <ecNumber evidence="8">2.7.2.11</ecNumber>
    </recommendedName>
    <alternativeName>
        <fullName evidence="8">Gamma-glutamyl kinase</fullName>
        <shortName evidence="8">GK</shortName>
    </alternativeName>
</protein>
<dbReference type="InterPro" id="IPR001057">
    <property type="entry name" value="Glu/AcGlu_kinase"/>
</dbReference>
<dbReference type="InterPro" id="IPR019797">
    <property type="entry name" value="Glutamate_5-kinase_CS"/>
</dbReference>
<keyword evidence="3 8" id="KW-0641">Proline biosynthesis</keyword>
<dbReference type="PIRSF" id="PIRSF000729">
    <property type="entry name" value="GK"/>
    <property type="match status" value="1"/>
</dbReference>
<dbReference type="Gene3D" id="3.40.1160.10">
    <property type="entry name" value="Acetylglutamate kinase-like"/>
    <property type="match status" value="1"/>
</dbReference>
<evidence type="ECO:0000256" key="7">
    <source>
        <dbReference type="ARBA" id="ARBA00022840"/>
    </source>
</evidence>
<name>A0A9D1FXV2_9FIRM</name>
<dbReference type="FunFam" id="3.40.1160.10:FF:000018">
    <property type="entry name" value="Glutamate 5-kinase"/>
    <property type="match status" value="1"/>
</dbReference>
<evidence type="ECO:0000256" key="4">
    <source>
        <dbReference type="ARBA" id="ARBA00022679"/>
    </source>
</evidence>
<feature type="binding site" evidence="8">
    <location>
        <position position="152"/>
    </location>
    <ligand>
        <name>substrate</name>
    </ligand>
</feature>
<dbReference type="GO" id="GO:0005829">
    <property type="term" value="C:cytosol"/>
    <property type="evidence" value="ECO:0007669"/>
    <property type="project" value="TreeGrafter"/>
</dbReference>
<dbReference type="EC" id="2.7.2.11" evidence="8"/>
<dbReference type="GO" id="GO:0055129">
    <property type="term" value="P:L-proline biosynthetic process"/>
    <property type="evidence" value="ECO:0007669"/>
    <property type="project" value="UniProtKB-UniRule"/>
</dbReference>
<comment type="subcellular location">
    <subcellularLocation>
        <location evidence="8">Cytoplasm</location>
    </subcellularLocation>
</comment>
<dbReference type="GO" id="GO:0005524">
    <property type="term" value="F:ATP binding"/>
    <property type="evidence" value="ECO:0007669"/>
    <property type="project" value="UniProtKB-KW"/>
</dbReference>
<comment type="similarity">
    <text evidence="8">Belongs to the glutamate 5-kinase family.</text>
</comment>
<sequence length="264" mass="28356">MKAIQNAKRIVFKVGTSSLTYETGLINIRQMESLCRVLSDVRNSGREVILVSSGAISVGLAKLGIVRTAHSMPEKQAAAAVGQCELMYLYDKHFNEYHHKVGQILLTREDIDHAWRKANIVNTFESLLKMGAIPIANENDTVATEEISVGDNDTLSAVVAGLTRADALVILSDIDGLFTANPATNPGARLIPRVTEIDDSLRAIAEGAGSLRGTGGMATKISAASICFENDCTMAIINGAYPERIYSLLEGGAVGTLFMKEEIE</sequence>
<feature type="domain" description="Aspartate/glutamate/uridylate kinase" evidence="9">
    <location>
        <begin position="8"/>
        <end position="238"/>
    </location>
</feature>
<dbReference type="NCBIfam" id="TIGR01027">
    <property type="entry name" value="proB"/>
    <property type="match status" value="1"/>
</dbReference>
<evidence type="ECO:0000256" key="2">
    <source>
        <dbReference type="ARBA" id="ARBA00022605"/>
    </source>
</evidence>
<keyword evidence="5 8" id="KW-0547">Nucleotide-binding</keyword>
<dbReference type="SUPFAM" id="SSF53633">
    <property type="entry name" value="Carbamate kinase-like"/>
    <property type="match status" value="1"/>
</dbReference>
<comment type="pathway">
    <text evidence="8">Amino-acid biosynthesis; L-proline biosynthesis; L-glutamate 5-semialdehyde from L-glutamate: step 1/2.</text>
</comment>
<keyword evidence="4 8" id="KW-0808">Transferase</keyword>
<evidence type="ECO:0000256" key="5">
    <source>
        <dbReference type="ARBA" id="ARBA00022741"/>
    </source>
</evidence>
<dbReference type="Pfam" id="PF00696">
    <property type="entry name" value="AA_kinase"/>
    <property type="match status" value="1"/>
</dbReference>
<feature type="binding site" evidence="8">
    <location>
        <begin position="214"/>
        <end position="220"/>
    </location>
    <ligand>
        <name>ATP</name>
        <dbReference type="ChEBI" id="CHEBI:30616"/>
    </ligand>
</feature>
<dbReference type="PRINTS" id="PR00474">
    <property type="entry name" value="GLU5KINASE"/>
</dbReference>
<comment type="catalytic activity">
    <reaction evidence="8">
        <text>L-glutamate + ATP = L-glutamyl 5-phosphate + ADP</text>
        <dbReference type="Rhea" id="RHEA:14877"/>
        <dbReference type="ChEBI" id="CHEBI:29985"/>
        <dbReference type="ChEBI" id="CHEBI:30616"/>
        <dbReference type="ChEBI" id="CHEBI:58274"/>
        <dbReference type="ChEBI" id="CHEBI:456216"/>
        <dbReference type="EC" id="2.7.2.11"/>
    </reaction>
</comment>
<evidence type="ECO:0000313" key="10">
    <source>
        <dbReference type="EMBL" id="HIS91486.1"/>
    </source>
</evidence>
<comment type="caution">
    <text evidence="10">The sequence shown here is derived from an EMBL/GenBank/DDBJ whole genome shotgun (WGS) entry which is preliminary data.</text>
</comment>
<accession>A0A9D1FXV2</accession>
<dbReference type="CDD" id="cd04242">
    <property type="entry name" value="AAK_G5K_ProB"/>
    <property type="match status" value="1"/>
</dbReference>
<comment type="function">
    <text evidence="8">Catalyzes the transfer of a phosphate group to glutamate to form L-glutamate 5-phosphate.</text>
</comment>
<keyword evidence="7 8" id="KW-0067">ATP-binding</keyword>
<keyword evidence="6 8" id="KW-0418">Kinase</keyword>
<dbReference type="PANTHER" id="PTHR43654">
    <property type="entry name" value="GLUTAMATE 5-KINASE"/>
    <property type="match status" value="1"/>
</dbReference>
<proteinExistence type="inferred from homology"/>
<dbReference type="EMBL" id="DVJN01000012">
    <property type="protein sequence ID" value="HIS91486.1"/>
    <property type="molecule type" value="Genomic_DNA"/>
</dbReference>
<dbReference type="InterPro" id="IPR005715">
    <property type="entry name" value="Glu_5kinase/COase_Synthase"/>
</dbReference>
<feature type="binding site" evidence="8">
    <location>
        <position position="53"/>
    </location>
    <ligand>
        <name>substrate</name>
    </ligand>
</feature>
<reference evidence="10" key="2">
    <citation type="journal article" date="2021" name="PeerJ">
        <title>Extensive microbial diversity within the chicken gut microbiome revealed by metagenomics and culture.</title>
        <authorList>
            <person name="Gilroy R."/>
            <person name="Ravi A."/>
            <person name="Getino M."/>
            <person name="Pursley I."/>
            <person name="Horton D.L."/>
            <person name="Alikhan N.F."/>
            <person name="Baker D."/>
            <person name="Gharbi K."/>
            <person name="Hall N."/>
            <person name="Watson M."/>
            <person name="Adriaenssens E.M."/>
            <person name="Foster-Nyarko E."/>
            <person name="Jarju S."/>
            <person name="Secka A."/>
            <person name="Antonio M."/>
            <person name="Oren A."/>
            <person name="Chaudhuri R.R."/>
            <person name="La Ragione R."/>
            <person name="Hildebrand F."/>
            <person name="Pallen M.J."/>
        </authorList>
    </citation>
    <scope>NUCLEOTIDE SEQUENCE</scope>
    <source>
        <strain evidence="10">13766</strain>
    </source>
</reference>
<dbReference type="InterPro" id="IPR011529">
    <property type="entry name" value="Glu_5kinase"/>
</dbReference>
<evidence type="ECO:0000256" key="3">
    <source>
        <dbReference type="ARBA" id="ARBA00022650"/>
    </source>
</evidence>
<dbReference type="Proteomes" id="UP000824140">
    <property type="component" value="Unassembled WGS sequence"/>
</dbReference>
<keyword evidence="2 8" id="KW-0028">Amino-acid biosynthesis</keyword>
<dbReference type="InterPro" id="IPR036393">
    <property type="entry name" value="AceGlu_kinase-like_sf"/>
</dbReference>
<dbReference type="InterPro" id="IPR041739">
    <property type="entry name" value="G5K_ProB"/>
</dbReference>
<evidence type="ECO:0000313" key="11">
    <source>
        <dbReference type="Proteomes" id="UP000824140"/>
    </source>
</evidence>
<feature type="binding site" evidence="8">
    <location>
        <position position="13"/>
    </location>
    <ligand>
        <name>ATP</name>
        <dbReference type="ChEBI" id="CHEBI:30616"/>
    </ligand>
</feature>
<gene>
    <name evidence="8 10" type="primary">proB</name>
    <name evidence="10" type="ORF">IAA84_00535</name>
</gene>
<evidence type="ECO:0000256" key="1">
    <source>
        <dbReference type="ARBA" id="ARBA00022490"/>
    </source>
</evidence>
<feature type="binding site" evidence="8">
    <location>
        <position position="140"/>
    </location>
    <ligand>
        <name>substrate</name>
    </ligand>
</feature>
<dbReference type="AlphaFoldDB" id="A0A9D1FXV2"/>
<evidence type="ECO:0000259" key="9">
    <source>
        <dbReference type="Pfam" id="PF00696"/>
    </source>
</evidence>
<evidence type="ECO:0000256" key="8">
    <source>
        <dbReference type="HAMAP-Rule" id="MF_00456"/>
    </source>
</evidence>
<feature type="binding site" evidence="8">
    <location>
        <begin position="172"/>
        <end position="173"/>
    </location>
    <ligand>
        <name>ATP</name>
        <dbReference type="ChEBI" id="CHEBI:30616"/>
    </ligand>
</feature>
<organism evidence="10 11">
    <name type="scientific">Candidatus Alectryocaccomicrobium excrementavium</name>
    <dbReference type="NCBI Taxonomy" id="2840668"/>
    <lineage>
        <taxon>Bacteria</taxon>
        <taxon>Bacillati</taxon>
        <taxon>Bacillota</taxon>
        <taxon>Clostridia</taxon>
        <taxon>Candidatus Alectryocaccomicrobium</taxon>
    </lineage>
</organism>